<dbReference type="HOGENOM" id="CLU_031397_0_0_1"/>
<evidence type="ECO:0000256" key="8">
    <source>
        <dbReference type="ARBA" id="ARBA00022695"/>
    </source>
</evidence>
<dbReference type="GO" id="GO:0000049">
    <property type="term" value="F:tRNA binding"/>
    <property type="evidence" value="ECO:0007669"/>
    <property type="project" value="TreeGrafter"/>
</dbReference>
<feature type="compositionally biased region" description="Low complexity" evidence="14">
    <location>
        <begin position="315"/>
        <end position="328"/>
    </location>
</feature>
<dbReference type="Proteomes" id="UP000030854">
    <property type="component" value="Unassembled WGS sequence"/>
</dbReference>
<sequence>MASTEGSDYFLVTKILDVDTSEGQLGQFKDRETLDEWIPPSQASNINLFKAAELLRARHGYVTPVAFPTETVYGLGADATHSDAVKGIYKVKGRPSDNPLIVHVCDLSMLREIICPGYLEKLRQGLSYPDPIPTIYQNLIKRFWPGPLTIILPNPRNSKLVPEVTAGLSTFGARMPDSPLALSLICLTGQPLAAPSANASTRPSPTTAQHVLHDLNGKIHLIVNGGASSCRFGVESTVVDGLCHPPVILRPGGISIEAIREVSDWEDVQNAYQDSKEVPGSLNAPRAPGMKYKHYSPKAKVVLYESVCFRSDTTTTSTTPSNLLNPNNDEIKNNGHSSYPLQSKYTPWRLMGSEYLLPHMQNSNKANNDDKINHSSSISSELLIKIGILSTKHWESWGWLHDSIVISDANYLKIGQISKIQNLRMISTTSKLRKSELWLKTVPFSDSTQSFDKSLKAKNDWKCADVYEISLGPDTQQIAHDLFTALREMDEQKVEVILIEGIDDKGGLAAAIMNRLRKAAAVIK</sequence>
<protein>
    <recommendedName>
        <fullName evidence="4">Threonylcarbamoyl-AMP synthase</fullName>
        <ecNumber evidence="3">2.7.7.87</ecNumber>
    </recommendedName>
    <alternativeName>
        <fullName evidence="11">L-threonylcarbamoyladenylate synthase</fullName>
    </alternativeName>
</protein>
<keyword evidence="10" id="KW-0067">ATP-binding</keyword>
<dbReference type="STRING" id="52586.A0A0B1PAZ4"/>
<evidence type="ECO:0000256" key="6">
    <source>
        <dbReference type="ARBA" id="ARBA00022679"/>
    </source>
</evidence>
<evidence type="ECO:0000256" key="11">
    <source>
        <dbReference type="ARBA" id="ARBA00029774"/>
    </source>
</evidence>
<dbReference type="Pfam" id="PF03481">
    <property type="entry name" value="Sua5_C"/>
    <property type="match status" value="1"/>
</dbReference>
<dbReference type="GO" id="GO:0000723">
    <property type="term" value="P:telomere maintenance"/>
    <property type="evidence" value="ECO:0007669"/>
    <property type="project" value="EnsemblFungi"/>
</dbReference>
<keyword evidence="5" id="KW-0963">Cytoplasm</keyword>
<dbReference type="Gene3D" id="3.40.50.11030">
    <property type="entry name" value="Threonylcarbamoyl-AMP synthase, C-terminal domain"/>
    <property type="match status" value="1"/>
</dbReference>
<dbReference type="InterPro" id="IPR006070">
    <property type="entry name" value="Sua5-like_dom"/>
</dbReference>
<dbReference type="PANTHER" id="PTHR17490:SF16">
    <property type="entry name" value="THREONYLCARBAMOYL-AMP SYNTHASE"/>
    <property type="match status" value="1"/>
</dbReference>
<dbReference type="InterPro" id="IPR050156">
    <property type="entry name" value="TC-AMP_synthase_SUA5"/>
</dbReference>
<evidence type="ECO:0000256" key="7">
    <source>
        <dbReference type="ARBA" id="ARBA00022694"/>
    </source>
</evidence>
<comment type="similarity">
    <text evidence="2">Belongs to the SUA5 family.</text>
</comment>
<evidence type="ECO:0000256" key="2">
    <source>
        <dbReference type="ARBA" id="ARBA00007663"/>
    </source>
</evidence>
<evidence type="ECO:0000256" key="14">
    <source>
        <dbReference type="SAM" id="MobiDB-lite"/>
    </source>
</evidence>
<evidence type="ECO:0000256" key="1">
    <source>
        <dbReference type="ARBA" id="ARBA00004496"/>
    </source>
</evidence>
<gene>
    <name evidence="16" type="ORF">EV44_g0876</name>
</gene>
<keyword evidence="7" id="KW-0819">tRNA processing</keyword>
<evidence type="ECO:0000313" key="16">
    <source>
        <dbReference type="EMBL" id="KHJ35847.1"/>
    </source>
</evidence>
<feature type="region of interest" description="Disordered" evidence="14">
    <location>
        <begin position="315"/>
        <end position="336"/>
    </location>
</feature>
<evidence type="ECO:0000256" key="13">
    <source>
        <dbReference type="ARBA" id="ARBA00056339"/>
    </source>
</evidence>
<evidence type="ECO:0000256" key="5">
    <source>
        <dbReference type="ARBA" id="ARBA00022490"/>
    </source>
</evidence>
<name>A0A0B1PAZ4_UNCNE</name>
<evidence type="ECO:0000313" key="17">
    <source>
        <dbReference type="Proteomes" id="UP000030854"/>
    </source>
</evidence>
<keyword evidence="9" id="KW-0547">Nucleotide-binding</keyword>
<comment type="catalytic activity">
    <reaction evidence="12">
        <text>L-threonine + hydrogencarbonate + ATP = L-threonylcarbamoyladenylate + diphosphate + H2O</text>
        <dbReference type="Rhea" id="RHEA:36407"/>
        <dbReference type="ChEBI" id="CHEBI:15377"/>
        <dbReference type="ChEBI" id="CHEBI:17544"/>
        <dbReference type="ChEBI" id="CHEBI:30616"/>
        <dbReference type="ChEBI" id="CHEBI:33019"/>
        <dbReference type="ChEBI" id="CHEBI:57926"/>
        <dbReference type="ChEBI" id="CHEBI:73682"/>
        <dbReference type="EC" id="2.7.7.87"/>
    </reaction>
</comment>
<dbReference type="GO" id="GO:0043047">
    <property type="term" value="F:single-stranded telomeric DNA binding"/>
    <property type="evidence" value="ECO:0007669"/>
    <property type="project" value="EnsemblFungi"/>
</dbReference>
<dbReference type="FunFam" id="3.90.870.10:FF:000008">
    <property type="entry name" value="Threonylcarbamoyl-AMP synthase"/>
    <property type="match status" value="1"/>
</dbReference>
<keyword evidence="17" id="KW-1185">Reference proteome</keyword>
<reference evidence="16 17" key="1">
    <citation type="journal article" date="2014" name="BMC Genomics">
        <title>Adaptive genomic structural variation in the grape powdery mildew pathogen, Erysiphe necator.</title>
        <authorList>
            <person name="Jones L."/>
            <person name="Riaz S."/>
            <person name="Morales-Cruz A."/>
            <person name="Amrine K.C."/>
            <person name="McGuire B."/>
            <person name="Gubler W.D."/>
            <person name="Walker M.A."/>
            <person name="Cantu D."/>
        </authorList>
    </citation>
    <scope>NUCLEOTIDE SEQUENCE [LARGE SCALE GENOMIC DNA]</scope>
    <source>
        <strain evidence="17">c</strain>
    </source>
</reference>
<dbReference type="GO" id="GO:0005739">
    <property type="term" value="C:mitochondrion"/>
    <property type="evidence" value="ECO:0007669"/>
    <property type="project" value="EnsemblFungi"/>
</dbReference>
<comment type="function">
    <text evidence="13">Required for the formation of a threonylcarbamoyl group on adenosine at position 37 (t(6)A37) in tRNAs that read codons beginning with adenine. Likely catalyzes the conversion of L-threonine, HCO(3)(-)/CO(2) and ATP to give threonylcarbamoyl-AMP (TC-AMP) as the acyladenylate intermediate, with the release of diphosphate. Required for normal translation, by ensuring translation fidelity at the level of codon recognition, appropriate translation initiation selection and maintenance of reading frame. Also involved in telomere replication. Binds to single-stranded telomeric (ssTG) DNA and positively regulates telomere length.</text>
</comment>
<comment type="subcellular location">
    <subcellularLocation>
        <location evidence="1">Cytoplasm</location>
    </subcellularLocation>
</comment>
<dbReference type="AlphaFoldDB" id="A0A0B1PAZ4"/>
<comment type="caution">
    <text evidence="16">The sequence shown here is derived from an EMBL/GenBank/DDBJ whole genome shotgun (WGS) entry which is preliminary data.</text>
</comment>
<dbReference type="SUPFAM" id="SSF55821">
    <property type="entry name" value="YrdC/RibB"/>
    <property type="match status" value="1"/>
</dbReference>
<organism evidence="16 17">
    <name type="scientific">Uncinula necator</name>
    <name type="common">Grape powdery mildew</name>
    <dbReference type="NCBI Taxonomy" id="52586"/>
    <lineage>
        <taxon>Eukaryota</taxon>
        <taxon>Fungi</taxon>
        <taxon>Dikarya</taxon>
        <taxon>Ascomycota</taxon>
        <taxon>Pezizomycotina</taxon>
        <taxon>Leotiomycetes</taxon>
        <taxon>Erysiphales</taxon>
        <taxon>Erysiphaceae</taxon>
        <taxon>Erysiphe</taxon>
    </lineage>
</organism>
<dbReference type="PANTHER" id="PTHR17490">
    <property type="entry name" value="SUA5"/>
    <property type="match status" value="1"/>
</dbReference>
<evidence type="ECO:0000256" key="10">
    <source>
        <dbReference type="ARBA" id="ARBA00022840"/>
    </source>
</evidence>
<dbReference type="OMA" id="NDWKCAD"/>
<dbReference type="GO" id="GO:0006450">
    <property type="term" value="P:regulation of translational fidelity"/>
    <property type="evidence" value="ECO:0007669"/>
    <property type="project" value="EnsemblFungi"/>
</dbReference>
<keyword evidence="8" id="KW-0548">Nucleotidyltransferase</keyword>
<accession>A0A0B1PAZ4</accession>
<keyword evidence="6" id="KW-0808">Transferase</keyword>
<feature type="domain" description="YrdC-like" evidence="15">
    <location>
        <begin position="45"/>
        <end position="254"/>
    </location>
</feature>
<dbReference type="Pfam" id="PF01300">
    <property type="entry name" value="Sua5_yciO_yrdC"/>
    <property type="match status" value="1"/>
</dbReference>
<evidence type="ECO:0000256" key="4">
    <source>
        <dbReference type="ARBA" id="ARBA00015492"/>
    </source>
</evidence>
<proteinExistence type="inferred from homology"/>
<dbReference type="GO" id="GO:0002949">
    <property type="term" value="P:tRNA threonylcarbamoyladenosine modification"/>
    <property type="evidence" value="ECO:0007669"/>
    <property type="project" value="EnsemblFungi"/>
</dbReference>
<dbReference type="Gene3D" id="3.90.870.10">
    <property type="entry name" value="DHBP synthase"/>
    <property type="match status" value="1"/>
</dbReference>
<dbReference type="InterPro" id="IPR005145">
    <property type="entry name" value="Sua5_C"/>
</dbReference>
<dbReference type="GO" id="GO:0005524">
    <property type="term" value="F:ATP binding"/>
    <property type="evidence" value="ECO:0007669"/>
    <property type="project" value="UniProtKB-KW"/>
</dbReference>
<evidence type="ECO:0000256" key="12">
    <source>
        <dbReference type="ARBA" id="ARBA00048366"/>
    </source>
</evidence>
<evidence type="ECO:0000259" key="15">
    <source>
        <dbReference type="PROSITE" id="PS51163"/>
    </source>
</evidence>
<dbReference type="EC" id="2.7.7.87" evidence="3"/>
<dbReference type="NCBIfam" id="TIGR00057">
    <property type="entry name" value="L-threonylcarbamoyladenylate synthase"/>
    <property type="match status" value="1"/>
</dbReference>
<dbReference type="GO" id="GO:0061710">
    <property type="term" value="F:L-threonylcarbamoyladenylate synthase"/>
    <property type="evidence" value="ECO:0007669"/>
    <property type="project" value="UniProtKB-EC"/>
</dbReference>
<dbReference type="PROSITE" id="PS51163">
    <property type="entry name" value="YRDC"/>
    <property type="match status" value="1"/>
</dbReference>
<evidence type="ECO:0000256" key="3">
    <source>
        <dbReference type="ARBA" id="ARBA00012584"/>
    </source>
</evidence>
<evidence type="ECO:0000256" key="9">
    <source>
        <dbReference type="ARBA" id="ARBA00022741"/>
    </source>
</evidence>
<dbReference type="GO" id="GO:0003725">
    <property type="term" value="F:double-stranded RNA binding"/>
    <property type="evidence" value="ECO:0007669"/>
    <property type="project" value="InterPro"/>
</dbReference>
<dbReference type="InterPro" id="IPR017945">
    <property type="entry name" value="DHBP_synth_RibB-like_a/b_dom"/>
</dbReference>
<dbReference type="EMBL" id="JNVN01000232">
    <property type="protein sequence ID" value="KHJ35847.1"/>
    <property type="molecule type" value="Genomic_DNA"/>
</dbReference>
<dbReference type="InterPro" id="IPR038385">
    <property type="entry name" value="Sua5/YwlC_C"/>
</dbReference>